<keyword evidence="5" id="KW-0998">Cell outer membrane</keyword>
<evidence type="ECO:0000256" key="4">
    <source>
        <dbReference type="ARBA" id="ARBA00023136"/>
    </source>
</evidence>
<accession>A0A1G7C4H8</accession>
<name>A0A1G7C4H8_9FLAO</name>
<dbReference type="Proteomes" id="UP000198517">
    <property type="component" value="Unassembled WGS sequence"/>
</dbReference>
<dbReference type="GO" id="GO:0009279">
    <property type="term" value="C:cell outer membrane"/>
    <property type="evidence" value="ECO:0007669"/>
    <property type="project" value="UniProtKB-SubCell"/>
</dbReference>
<dbReference type="InterPro" id="IPR033985">
    <property type="entry name" value="SusD-like_N"/>
</dbReference>
<dbReference type="InterPro" id="IPR012944">
    <property type="entry name" value="SusD_RagB_dom"/>
</dbReference>
<dbReference type="SUPFAM" id="SSF48452">
    <property type="entry name" value="TPR-like"/>
    <property type="match status" value="1"/>
</dbReference>
<comment type="subcellular location">
    <subcellularLocation>
        <location evidence="1">Cell outer membrane</location>
    </subcellularLocation>
</comment>
<dbReference type="AlphaFoldDB" id="A0A1G7C4H8"/>
<dbReference type="Gene3D" id="1.25.40.900">
    <property type="match status" value="1"/>
</dbReference>
<dbReference type="RefSeq" id="WP_092736443.1">
    <property type="nucleotide sequence ID" value="NZ_FNAS01000007.1"/>
</dbReference>
<evidence type="ECO:0000259" key="8">
    <source>
        <dbReference type="Pfam" id="PF14322"/>
    </source>
</evidence>
<proteinExistence type="inferred from homology"/>
<evidence type="ECO:0000256" key="3">
    <source>
        <dbReference type="ARBA" id="ARBA00022729"/>
    </source>
</evidence>
<evidence type="ECO:0000256" key="1">
    <source>
        <dbReference type="ARBA" id="ARBA00004442"/>
    </source>
</evidence>
<dbReference type="OrthoDB" id="630434at2"/>
<evidence type="ECO:0000313" key="9">
    <source>
        <dbReference type="EMBL" id="SDE34294.1"/>
    </source>
</evidence>
<feature type="domain" description="SusD-like N-terminal" evidence="8">
    <location>
        <begin position="66"/>
        <end position="234"/>
    </location>
</feature>
<keyword evidence="10" id="KW-1185">Reference proteome</keyword>
<evidence type="ECO:0000256" key="5">
    <source>
        <dbReference type="ARBA" id="ARBA00023237"/>
    </source>
</evidence>
<evidence type="ECO:0000313" key="10">
    <source>
        <dbReference type="Proteomes" id="UP000198517"/>
    </source>
</evidence>
<dbReference type="PROSITE" id="PS51257">
    <property type="entry name" value="PROKAR_LIPOPROTEIN"/>
    <property type="match status" value="1"/>
</dbReference>
<dbReference type="EMBL" id="FNAS01000007">
    <property type="protein sequence ID" value="SDE34294.1"/>
    <property type="molecule type" value="Genomic_DNA"/>
</dbReference>
<evidence type="ECO:0000256" key="2">
    <source>
        <dbReference type="ARBA" id="ARBA00006275"/>
    </source>
</evidence>
<evidence type="ECO:0000256" key="6">
    <source>
        <dbReference type="SAM" id="SignalP"/>
    </source>
</evidence>
<dbReference type="Pfam" id="PF14322">
    <property type="entry name" value="SusD-like_3"/>
    <property type="match status" value="1"/>
</dbReference>
<feature type="domain" description="RagB/SusD" evidence="7">
    <location>
        <begin position="297"/>
        <end position="425"/>
    </location>
</feature>
<dbReference type="Gene3D" id="1.25.40.390">
    <property type="match status" value="1"/>
</dbReference>
<keyword evidence="3 6" id="KW-0732">Signal</keyword>
<evidence type="ECO:0000259" key="7">
    <source>
        <dbReference type="Pfam" id="PF07980"/>
    </source>
</evidence>
<dbReference type="STRING" id="1071918.SAMN05421544_10751"/>
<reference evidence="9 10" key="1">
    <citation type="submission" date="2016-10" db="EMBL/GenBank/DDBJ databases">
        <authorList>
            <person name="de Groot N.N."/>
        </authorList>
    </citation>
    <scope>NUCLEOTIDE SEQUENCE [LARGE SCALE GENOMIC DNA]</scope>
    <source>
        <strain evidence="9 10">DSM 24015</strain>
    </source>
</reference>
<feature type="signal peptide" evidence="6">
    <location>
        <begin position="1"/>
        <end position="24"/>
    </location>
</feature>
<keyword evidence="4" id="KW-0472">Membrane</keyword>
<protein>
    <submittedName>
        <fullName evidence="9">SusD family protein</fullName>
    </submittedName>
</protein>
<dbReference type="Gene3D" id="2.20.20.130">
    <property type="match status" value="1"/>
</dbReference>
<sequence length="461" mass="51115">MLKIKNIKIGALVFGLALVGTSCSNDFVETKFYQNIQQGPLTDLSAVRSAIRGVYFSMENTSYLGRNYEVYAEIRSDEMAGTGRTGRFTTVAQYKNMLSSDSYAGGTYNQIYAGVYKTNIIINTDVNAIPAAQQSQVKYIQGQAKVLRGYMFFDLLRLYGQTYTGGTLGVVTPLVNDPKALQARGTIEENKVQIEKDFTEGLALMEANIGEYNNEEGKQELSIDAAKGLMARYFLYKGDYAKVRDIVKSLYGKYSVISADDYVRSWTQNNSSPNSIFEFAVGTQGAYGYTGIQNLYSPNGYANTILADGFVSKYEPKDVRLKVINSADVNDDNIDEYYLTGKYTDPSGADNIKFIRYEEILLDGVEAELQGGDAALALKYYNDILTNRGLSAATSVTLEQLKLERAKELLGEGFREWDLLRWGNTSFVPNGIDKRLLAFPIPRSETDIAGTPMVANPGYDN</sequence>
<comment type="similarity">
    <text evidence="2">Belongs to the SusD family.</text>
</comment>
<gene>
    <name evidence="9" type="ORF">SAMN05421544_10751</name>
</gene>
<feature type="chain" id="PRO_5011517610" evidence="6">
    <location>
        <begin position="25"/>
        <end position="461"/>
    </location>
</feature>
<organism evidence="9 10">
    <name type="scientific">Riemerella columbipharyngis</name>
    <dbReference type="NCBI Taxonomy" id="1071918"/>
    <lineage>
        <taxon>Bacteria</taxon>
        <taxon>Pseudomonadati</taxon>
        <taxon>Bacteroidota</taxon>
        <taxon>Flavobacteriia</taxon>
        <taxon>Flavobacteriales</taxon>
        <taxon>Weeksellaceae</taxon>
        <taxon>Riemerella</taxon>
    </lineage>
</organism>
<dbReference type="InterPro" id="IPR011990">
    <property type="entry name" value="TPR-like_helical_dom_sf"/>
</dbReference>
<dbReference type="Pfam" id="PF07980">
    <property type="entry name" value="SusD_RagB"/>
    <property type="match status" value="1"/>
</dbReference>